<dbReference type="Proteomes" id="UP000183015">
    <property type="component" value="Unassembled WGS sequence"/>
</dbReference>
<evidence type="ECO:0000313" key="2">
    <source>
        <dbReference type="Proteomes" id="UP000183015"/>
    </source>
</evidence>
<organism evidence="1 2">
    <name type="scientific">Streptacidiphilus jiangxiensis</name>
    <dbReference type="NCBI Taxonomy" id="235985"/>
    <lineage>
        <taxon>Bacteria</taxon>
        <taxon>Bacillati</taxon>
        <taxon>Actinomycetota</taxon>
        <taxon>Actinomycetes</taxon>
        <taxon>Kitasatosporales</taxon>
        <taxon>Streptomycetaceae</taxon>
        <taxon>Streptacidiphilus</taxon>
    </lineage>
</organism>
<gene>
    <name evidence="1" type="ORF">SAMN05414137_1553</name>
</gene>
<keyword evidence="2" id="KW-1185">Reference proteome</keyword>
<proteinExistence type="predicted"/>
<dbReference type="RefSeq" id="WP_236656065.1">
    <property type="nucleotide sequence ID" value="NZ_BBPN01000016.1"/>
</dbReference>
<reference evidence="2" key="1">
    <citation type="submission" date="2016-10" db="EMBL/GenBank/DDBJ databases">
        <authorList>
            <person name="Varghese N."/>
        </authorList>
    </citation>
    <scope>NUCLEOTIDE SEQUENCE [LARGE SCALE GENOMIC DNA]</scope>
    <source>
        <strain evidence="2">DSM 45096 / BCRC 16803 / CGMCC 4.1857 / CIP 109030 / JCM 12277 / KCTC 19219 / NBRC 100920 / 33214</strain>
    </source>
</reference>
<dbReference type="eggNOG" id="COG4861">
    <property type="taxonomic scope" value="Bacteria"/>
</dbReference>
<dbReference type="AlphaFoldDB" id="A0A1H8B2L2"/>
<dbReference type="EMBL" id="FOAZ01000055">
    <property type="protein sequence ID" value="SEM76529.1"/>
    <property type="molecule type" value="Genomic_DNA"/>
</dbReference>
<evidence type="ECO:0000313" key="1">
    <source>
        <dbReference type="EMBL" id="SEM76529.1"/>
    </source>
</evidence>
<sequence>METGSPRDATLLDKGLDVLRGLLGPTWELEVQPTPEGAQDDSGADVVVQLKTSGDSTFAQLLVDAKTSLTPRAVREQLAPKAALMRKLQSFSQPLVITEALTERTKAELREHNIAYLDLLGNVSLRIPRPAVVILADSPQRAPRAAAATAPARPKLAGPRAGQLVRLLADVAPPYQAADLTAAVPGITRGYVSKVLDAMEDLLLIRREGRAVVDVDWKGLLRTRAEQLNLLHHNPHVGMIAPNGPGPLLEAVRQLQREGEQIALTGSYAARQIAPLAVGGQVMLYVPPTHRGPYDLGERLGLLPADQGADVLLLRAHDDIVFARTRSADGLRQVALSQLVLDCLSGPGRMPAEGEAVLSYMADNEHEWRIPAIAALPGGARP</sequence>
<name>A0A1H8B2L2_STRJI</name>
<accession>A0A1H8B2L2</accession>
<dbReference type="STRING" id="235985.SAMN05414137_1553"/>
<protein>
    <submittedName>
        <fullName evidence="1">Uncharacterized protein</fullName>
    </submittedName>
</protein>